<dbReference type="InParanoid" id="A7EJQ8"/>
<dbReference type="EMBL" id="CH476626">
    <property type="protein sequence ID" value="EDO03074.1"/>
    <property type="molecule type" value="Genomic_DNA"/>
</dbReference>
<reference evidence="2" key="1">
    <citation type="journal article" date="2011" name="PLoS Genet.">
        <title>Genomic analysis of the necrotrophic fungal pathogens Sclerotinia sclerotiorum and Botrytis cinerea.</title>
        <authorList>
            <person name="Amselem J."/>
            <person name="Cuomo C.A."/>
            <person name="van Kan J.A."/>
            <person name="Viaud M."/>
            <person name="Benito E.P."/>
            <person name="Couloux A."/>
            <person name="Coutinho P.M."/>
            <person name="de Vries R.P."/>
            <person name="Dyer P.S."/>
            <person name="Fillinger S."/>
            <person name="Fournier E."/>
            <person name="Gout L."/>
            <person name="Hahn M."/>
            <person name="Kohn L."/>
            <person name="Lapalu N."/>
            <person name="Plummer K.M."/>
            <person name="Pradier J.M."/>
            <person name="Quevillon E."/>
            <person name="Sharon A."/>
            <person name="Simon A."/>
            <person name="ten Have A."/>
            <person name="Tudzynski B."/>
            <person name="Tudzynski P."/>
            <person name="Wincker P."/>
            <person name="Andrew M."/>
            <person name="Anthouard V."/>
            <person name="Beever R.E."/>
            <person name="Beffa R."/>
            <person name="Benoit I."/>
            <person name="Bouzid O."/>
            <person name="Brault B."/>
            <person name="Chen Z."/>
            <person name="Choquer M."/>
            <person name="Collemare J."/>
            <person name="Cotton P."/>
            <person name="Danchin E.G."/>
            <person name="Da Silva C."/>
            <person name="Gautier A."/>
            <person name="Giraud C."/>
            <person name="Giraud T."/>
            <person name="Gonzalez C."/>
            <person name="Grossetete S."/>
            <person name="Guldener U."/>
            <person name="Henrissat B."/>
            <person name="Howlett B.J."/>
            <person name="Kodira C."/>
            <person name="Kretschmer M."/>
            <person name="Lappartient A."/>
            <person name="Leroch M."/>
            <person name="Levis C."/>
            <person name="Mauceli E."/>
            <person name="Neuveglise C."/>
            <person name="Oeser B."/>
            <person name="Pearson M."/>
            <person name="Poulain J."/>
            <person name="Poussereau N."/>
            <person name="Quesneville H."/>
            <person name="Rascle C."/>
            <person name="Schumacher J."/>
            <person name="Segurens B."/>
            <person name="Sexton A."/>
            <person name="Silva E."/>
            <person name="Sirven C."/>
            <person name="Soanes D.M."/>
            <person name="Talbot N.J."/>
            <person name="Templeton M."/>
            <person name="Yandava C."/>
            <person name="Yarden O."/>
            <person name="Zeng Q."/>
            <person name="Rollins J.A."/>
            <person name="Lebrun M.H."/>
            <person name="Dickman M."/>
        </authorList>
    </citation>
    <scope>NUCLEOTIDE SEQUENCE [LARGE SCALE GENOMIC DNA]</scope>
    <source>
        <strain evidence="2">ATCC 18683 / 1980 / Ss-1</strain>
    </source>
</reference>
<proteinExistence type="predicted"/>
<dbReference type="HOGENOM" id="CLU_2689304_0_0_1"/>
<name>A7EJQ8_SCLS1</name>
<protein>
    <submittedName>
        <fullName evidence="1">Uncharacterized protein</fullName>
    </submittedName>
</protein>
<accession>A7EJQ8</accession>
<dbReference type="Proteomes" id="UP000001312">
    <property type="component" value="Unassembled WGS sequence"/>
</dbReference>
<dbReference type="GeneID" id="5490129"/>
<evidence type="ECO:0000313" key="1">
    <source>
        <dbReference type="EMBL" id="EDO03074.1"/>
    </source>
</evidence>
<dbReference type="KEGG" id="ssl:SS1G_05553"/>
<evidence type="ECO:0000313" key="2">
    <source>
        <dbReference type="Proteomes" id="UP000001312"/>
    </source>
</evidence>
<organism evidence="1 2">
    <name type="scientific">Sclerotinia sclerotiorum (strain ATCC 18683 / 1980 / Ss-1)</name>
    <name type="common">White mold</name>
    <name type="synonym">Whetzelinia sclerotiorum</name>
    <dbReference type="NCBI Taxonomy" id="665079"/>
    <lineage>
        <taxon>Eukaryota</taxon>
        <taxon>Fungi</taxon>
        <taxon>Dikarya</taxon>
        <taxon>Ascomycota</taxon>
        <taxon>Pezizomycotina</taxon>
        <taxon>Leotiomycetes</taxon>
        <taxon>Helotiales</taxon>
        <taxon>Sclerotiniaceae</taxon>
        <taxon>Sclerotinia</taxon>
    </lineage>
</organism>
<dbReference type="AlphaFoldDB" id="A7EJQ8"/>
<gene>
    <name evidence="1" type="ORF">SS1G_05553</name>
</gene>
<dbReference type="RefSeq" id="XP_001594123.1">
    <property type="nucleotide sequence ID" value="XM_001594073.1"/>
</dbReference>
<sequence>MPRGLQELRAHFERPDTTIQLLSRLIVSKVHETMHIVFVQTHDQTRVHSQRLLASGSCVGPEAGSLEGLQKWSR</sequence>
<keyword evidence="2" id="KW-1185">Reference proteome</keyword>